<dbReference type="Gene3D" id="3.30.750.24">
    <property type="entry name" value="STAS domain"/>
    <property type="match status" value="1"/>
</dbReference>
<keyword evidence="3" id="KW-1185">Reference proteome</keyword>
<organism evidence="2 3">
    <name type="scientific">Glaciecola nitratireducens (strain JCM 12485 / KCTC 12276 / FR1064)</name>
    <dbReference type="NCBI Taxonomy" id="1085623"/>
    <lineage>
        <taxon>Bacteria</taxon>
        <taxon>Pseudomonadati</taxon>
        <taxon>Pseudomonadota</taxon>
        <taxon>Gammaproteobacteria</taxon>
        <taxon>Alteromonadales</taxon>
        <taxon>Alteromonadaceae</taxon>
        <taxon>Brumicola</taxon>
    </lineage>
</organism>
<proteinExistence type="predicted"/>
<dbReference type="InterPro" id="IPR036513">
    <property type="entry name" value="STAS_dom_sf"/>
</dbReference>
<dbReference type="InterPro" id="IPR058548">
    <property type="entry name" value="MlaB-like_STAS"/>
</dbReference>
<protein>
    <recommendedName>
        <fullName evidence="1">STAS domain-containing protein</fullName>
    </recommendedName>
</protein>
<dbReference type="PROSITE" id="PS50801">
    <property type="entry name" value="STAS"/>
    <property type="match status" value="1"/>
</dbReference>
<reference evidence="2 3" key="1">
    <citation type="journal article" date="2011" name="J. Bacteriol.">
        <title>Complete genome sequence of seawater bacterium Glaciecola nitratireducens FR1064T.</title>
        <authorList>
            <person name="Bian F."/>
            <person name="Qin Q.L."/>
            <person name="Xie B.B."/>
            <person name="Shu Y.L."/>
            <person name="Zhang X.Y."/>
            <person name="Yu Y."/>
            <person name="Chen B."/>
            <person name="Chen X.L."/>
            <person name="Zhou B.C."/>
            <person name="Zhang Y.Z."/>
        </authorList>
    </citation>
    <scope>NUCLEOTIDE SEQUENCE [LARGE SCALE GENOMIC DNA]</scope>
    <source>
        <strain evidence="3">JCM 12485 / KCTC 12276 / FR1064</strain>
    </source>
</reference>
<dbReference type="PANTHER" id="PTHR35849">
    <property type="entry name" value="BLR2341 PROTEIN"/>
    <property type="match status" value="1"/>
</dbReference>
<dbReference type="InterPro" id="IPR052746">
    <property type="entry name" value="MlaB_ABC_Transporter"/>
</dbReference>
<evidence type="ECO:0000313" key="3">
    <source>
        <dbReference type="Proteomes" id="UP000009282"/>
    </source>
</evidence>
<gene>
    <name evidence="2" type="ordered locus">GNIT_1652</name>
</gene>
<accession>G4QHD7</accession>
<dbReference type="Pfam" id="PF13466">
    <property type="entry name" value="STAS_2"/>
    <property type="match status" value="1"/>
</dbReference>
<dbReference type="HOGENOM" id="CLU_115403_14_3_6"/>
<dbReference type="Proteomes" id="UP000009282">
    <property type="component" value="Chromosome"/>
</dbReference>
<dbReference type="CDD" id="cd07043">
    <property type="entry name" value="STAS_anti-anti-sigma_factors"/>
    <property type="match status" value="1"/>
</dbReference>
<dbReference type="KEGG" id="gni:GNIT_1652"/>
<feature type="domain" description="STAS" evidence="1">
    <location>
        <begin position="1"/>
        <end position="90"/>
    </location>
</feature>
<dbReference type="PANTHER" id="PTHR35849:SF2">
    <property type="entry name" value="BLR2341 PROTEIN"/>
    <property type="match status" value="1"/>
</dbReference>
<sequence length="90" mass="10227">MKPNPILKLPAELTISEVSEFKSEFIAYIDDNEEIILDGSEVNRIDTVGIQLLLSALMYVSKQKKSYIWHTPSSIIYQSVKQLGMKGFSF</sequence>
<dbReference type="EMBL" id="CP003060">
    <property type="protein sequence ID" value="AEP29768.1"/>
    <property type="molecule type" value="Genomic_DNA"/>
</dbReference>
<dbReference type="SUPFAM" id="SSF52091">
    <property type="entry name" value="SpoIIaa-like"/>
    <property type="match status" value="1"/>
</dbReference>
<evidence type="ECO:0000259" key="1">
    <source>
        <dbReference type="PROSITE" id="PS50801"/>
    </source>
</evidence>
<dbReference type="RefSeq" id="WP_014108642.1">
    <property type="nucleotide sequence ID" value="NC_016041.1"/>
</dbReference>
<name>G4QHD7_GLANF</name>
<dbReference type="InterPro" id="IPR002645">
    <property type="entry name" value="STAS_dom"/>
</dbReference>
<dbReference type="eggNOG" id="COG1366">
    <property type="taxonomic scope" value="Bacteria"/>
</dbReference>
<dbReference type="STRING" id="1085623.GNIT_1652"/>
<evidence type="ECO:0000313" key="2">
    <source>
        <dbReference type="EMBL" id="AEP29768.1"/>
    </source>
</evidence>
<dbReference type="OrthoDB" id="6198515at2"/>
<dbReference type="AlphaFoldDB" id="G4QHD7"/>